<evidence type="ECO:0000259" key="13">
    <source>
        <dbReference type="Pfam" id="PF02885"/>
    </source>
</evidence>
<keyword evidence="3 10" id="KW-0328">Glycosyltransferase</keyword>
<dbReference type="FunFam" id="3.40.1030.10:FF:000002">
    <property type="entry name" value="Anthranilate phosphoribosyltransferase"/>
    <property type="match status" value="1"/>
</dbReference>
<dbReference type="InterPro" id="IPR035902">
    <property type="entry name" value="Nuc_phospho_transferase"/>
</dbReference>
<dbReference type="InterPro" id="IPR000312">
    <property type="entry name" value="Glycosyl_Trfase_fam3"/>
</dbReference>
<dbReference type="PANTHER" id="PTHR43285">
    <property type="entry name" value="ANTHRANILATE PHOSPHORIBOSYLTRANSFERASE"/>
    <property type="match status" value="1"/>
</dbReference>
<dbReference type="GO" id="GO:0004048">
    <property type="term" value="F:anthranilate phosphoribosyltransferase activity"/>
    <property type="evidence" value="ECO:0007669"/>
    <property type="project" value="UniProtKB-UniRule"/>
</dbReference>
<keyword evidence="2 10" id="KW-0028">Amino-acid biosynthesis</keyword>
<dbReference type="InterPro" id="IPR006221">
    <property type="entry name" value="TrpG/PapA_dom"/>
</dbReference>
<dbReference type="InterPro" id="IPR036320">
    <property type="entry name" value="Glycosyl_Trfase_fam3_N_dom_sf"/>
</dbReference>
<sequence>MIVLIDNYDSFTYNLYQEIGELYGEVKVFRNDEITLGEIGRMAPEAIVISPGPGYPGSAGISVNAVRMFSGRMPILGVCLGHQAIAEAFGGKIVRAGKLMHGKASSIALKQDNPLFYGLPGTVLAARYHSLIVDEDTLPGCLEITARDEAGQIMAVSHTEHPTYGVQFHPESILTKSGQKMLENFLDRVAHVPVRRLDFDETLLPPEQRNLLKPYIFKVIEGTDLTQDEAYAAMDCIMSGGATDAQIGSFITALRMKGETIDEITGFARVMRSKAAVMPHSAAAIDIVGTGGDLANTFNISTTAAFVAAGAGLSVAKHGNRSVSSKSGSADVLEALGVKIDMTPAQASECLDACGLSFLFAQKFHGSMKFAAMPRKQIGVRSVFNILGPLANPAFTRYMLIGVYDEALMEPMAKVLQNLGVKRAMVVHGSDGLDEITISGTTKICEIKGSKLIKYELDPRDYGMRTANIGEVAGGTAEENAQITLAILSGQERGAKRDIVLLNAACALVIAGSAEDIGQGLSLARASVDTGAAMGKLGELKARTRGFGKETS</sequence>
<dbReference type="Pfam" id="PF02885">
    <property type="entry name" value="Glycos_trans_3N"/>
    <property type="match status" value="1"/>
</dbReference>
<feature type="binding site" evidence="10">
    <location>
        <position position="289"/>
    </location>
    <ligand>
        <name>5-phospho-alpha-D-ribose 1-diphosphate</name>
        <dbReference type="ChEBI" id="CHEBI:58017"/>
    </ligand>
</feature>
<dbReference type="OrthoDB" id="9806430at2"/>
<comment type="cofactor">
    <cofactor evidence="10">
        <name>Mg(2+)</name>
        <dbReference type="ChEBI" id="CHEBI:18420"/>
    </cofactor>
    <text evidence="10">Binds 2 magnesium ions per monomer.</text>
</comment>
<dbReference type="PANTHER" id="PTHR43285:SF2">
    <property type="entry name" value="ANTHRANILATE PHOSPHORIBOSYLTRANSFERASE"/>
    <property type="match status" value="1"/>
</dbReference>
<comment type="caution">
    <text evidence="10">Lacks conserved residue(s) required for the propagation of feature annotation.</text>
</comment>
<name>A0A136Q6I1_9FIRM</name>
<comment type="catalytic activity">
    <reaction evidence="8 10">
        <text>N-(5-phospho-beta-D-ribosyl)anthranilate + diphosphate = 5-phospho-alpha-D-ribose 1-diphosphate + anthranilate</text>
        <dbReference type="Rhea" id="RHEA:11768"/>
        <dbReference type="ChEBI" id="CHEBI:16567"/>
        <dbReference type="ChEBI" id="CHEBI:18277"/>
        <dbReference type="ChEBI" id="CHEBI:33019"/>
        <dbReference type="ChEBI" id="CHEBI:58017"/>
        <dbReference type="EC" id="2.4.2.18"/>
    </reaction>
</comment>
<evidence type="ECO:0000256" key="9">
    <source>
        <dbReference type="ARBA" id="ARBA00061188"/>
    </source>
</evidence>
<comment type="similarity">
    <text evidence="10">Belongs to the anthranilate phosphoribosyltransferase family.</text>
</comment>
<evidence type="ECO:0000256" key="4">
    <source>
        <dbReference type="ARBA" id="ARBA00022679"/>
    </source>
</evidence>
<gene>
    <name evidence="10" type="primary">trpD</name>
    <name evidence="14" type="ORF">HMPREF3293_00997</name>
</gene>
<dbReference type="CDD" id="cd01743">
    <property type="entry name" value="GATase1_Anthranilate_Synthase"/>
    <property type="match status" value="1"/>
</dbReference>
<dbReference type="PATRIC" id="fig|626937.4.peg.985"/>
<dbReference type="InterPro" id="IPR017459">
    <property type="entry name" value="Glycosyl_Trfase_fam3_N_dom"/>
</dbReference>
<dbReference type="EC" id="2.4.2.18" evidence="10"/>
<evidence type="ECO:0000256" key="8">
    <source>
        <dbReference type="ARBA" id="ARBA00052328"/>
    </source>
</evidence>
<feature type="binding site" evidence="10">
    <location>
        <position position="320"/>
    </location>
    <ligand>
        <name>anthranilate</name>
        <dbReference type="ChEBI" id="CHEBI:16567"/>
        <label>1</label>
    </ligand>
</feature>
<dbReference type="STRING" id="626937.HMPREF3293_00997"/>
<dbReference type="Proteomes" id="UP000070366">
    <property type="component" value="Unassembled WGS sequence"/>
</dbReference>
<dbReference type="UniPathway" id="UPA00035">
    <property type="reaction ID" value="UER00041"/>
</dbReference>
<protein>
    <recommendedName>
        <fullName evidence="10">Anthranilate phosphoribosyltransferase</fullName>
        <ecNumber evidence="10">2.4.2.18</ecNumber>
    </recommendedName>
</protein>
<evidence type="ECO:0000256" key="10">
    <source>
        <dbReference type="HAMAP-Rule" id="MF_00211"/>
    </source>
</evidence>
<evidence type="ECO:0000256" key="7">
    <source>
        <dbReference type="ARBA" id="ARBA00023141"/>
    </source>
</evidence>
<accession>A0A136Q6I1</accession>
<keyword evidence="10" id="KW-0460">Magnesium</keyword>
<dbReference type="GO" id="GO:0005829">
    <property type="term" value="C:cytosol"/>
    <property type="evidence" value="ECO:0007669"/>
    <property type="project" value="TreeGrafter"/>
</dbReference>
<dbReference type="Pfam" id="PF00591">
    <property type="entry name" value="Glycos_transf_3"/>
    <property type="match status" value="1"/>
</dbReference>
<feature type="binding site" evidence="10">
    <location>
        <begin position="317"/>
        <end position="325"/>
    </location>
    <ligand>
        <name>5-phospho-alpha-D-ribose 1-diphosphate</name>
        <dbReference type="ChEBI" id="CHEBI:58017"/>
    </ligand>
</feature>
<evidence type="ECO:0000313" key="15">
    <source>
        <dbReference type="Proteomes" id="UP000070366"/>
    </source>
</evidence>
<evidence type="ECO:0000259" key="11">
    <source>
        <dbReference type="Pfam" id="PF00117"/>
    </source>
</evidence>
<dbReference type="GO" id="GO:0000287">
    <property type="term" value="F:magnesium ion binding"/>
    <property type="evidence" value="ECO:0007669"/>
    <property type="project" value="UniProtKB-UniRule"/>
</dbReference>
<feature type="domain" description="Glycosyl transferase family 3" evidence="12">
    <location>
        <begin position="283"/>
        <end position="533"/>
    </location>
</feature>
<dbReference type="InterPro" id="IPR017926">
    <property type="entry name" value="GATASE"/>
</dbReference>
<comment type="function">
    <text evidence="10">Catalyzes the transfer of the phosphoribosyl group of 5-phosphorylribose-1-pyrophosphate (PRPP) to anthranilate to yield N-(5'-phosphoribosyl)-anthranilate (PRA).</text>
</comment>
<feature type="binding site" evidence="10">
    <location>
        <position position="435"/>
    </location>
    <ligand>
        <name>Mg(2+)</name>
        <dbReference type="ChEBI" id="CHEBI:18420"/>
        <label>2</label>
    </ligand>
</feature>
<feature type="binding site" evidence="10">
    <location>
        <begin position="299"/>
        <end position="302"/>
    </location>
    <ligand>
        <name>5-phospho-alpha-D-ribose 1-diphosphate</name>
        <dbReference type="ChEBI" id="CHEBI:58017"/>
    </ligand>
</feature>
<evidence type="ECO:0000256" key="6">
    <source>
        <dbReference type="ARBA" id="ARBA00022962"/>
    </source>
</evidence>
<comment type="caution">
    <text evidence="14">The sequence shown here is derived from an EMBL/GenBank/DDBJ whole genome shotgun (WGS) entry which is preliminary data.</text>
</comment>
<evidence type="ECO:0000256" key="1">
    <source>
        <dbReference type="ARBA" id="ARBA00004907"/>
    </source>
</evidence>
<dbReference type="NCBIfam" id="TIGR01245">
    <property type="entry name" value="trpD"/>
    <property type="match status" value="1"/>
</dbReference>
<feature type="binding site" evidence="10">
    <location>
        <begin position="292"/>
        <end position="293"/>
    </location>
    <ligand>
        <name>5-phospho-alpha-D-ribose 1-diphosphate</name>
        <dbReference type="ChEBI" id="CHEBI:58017"/>
    </ligand>
</feature>
<dbReference type="GO" id="GO:0000162">
    <property type="term" value="P:L-tryptophan biosynthetic process"/>
    <property type="evidence" value="ECO:0007669"/>
    <property type="project" value="UniProtKB-UniRule"/>
</dbReference>
<feature type="binding site" evidence="10">
    <location>
        <position position="289"/>
    </location>
    <ligand>
        <name>anthranilate</name>
        <dbReference type="ChEBI" id="CHEBI:16567"/>
        <label>1</label>
    </ligand>
</feature>
<comment type="similarity">
    <text evidence="9">In the C-terminal section; belongs to the anthranilate phosphoribosyltransferase family.</text>
</comment>
<feature type="binding site" evidence="10">
    <location>
        <position position="297"/>
    </location>
    <ligand>
        <name>5-phospho-alpha-D-ribose 1-diphosphate</name>
        <dbReference type="ChEBI" id="CHEBI:58017"/>
    </ligand>
</feature>
<keyword evidence="4 10" id="KW-0808">Transferase</keyword>
<organism evidence="14 15">
    <name type="scientific">Christensenella minuta</name>
    <dbReference type="NCBI Taxonomy" id="626937"/>
    <lineage>
        <taxon>Bacteria</taxon>
        <taxon>Bacillati</taxon>
        <taxon>Bacillota</taxon>
        <taxon>Clostridia</taxon>
        <taxon>Christensenellales</taxon>
        <taxon>Christensenellaceae</taxon>
        <taxon>Christensenella</taxon>
    </lineage>
</organism>
<feature type="domain" description="Glycosyl transferase family 3 N-terminal" evidence="13">
    <location>
        <begin position="213"/>
        <end position="275"/>
    </location>
</feature>
<evidence type="ECO:0000256" key="3">
    <source>
        <dbReference type="ARBA" id="ARBA00022676"/>
    </source>
</evidence>
<dbReference type="InterPro" id="IPR029062">
    <property type="entry name" value="Class_I_gatase-like"/>
</dbReference>
<keyword evidence="7 10" id="KW-0057">Aromatic amino acid biosynthesis</keyword>
<dbReference type="RefSeq" id="WP_066520491.1">
    <property type="nucleotide sequence ID" value="NZ_CABMOF010000003.1"/>
</dbReference>
<feature type="binding site" evidence="10">
    <location>
        <position position="329"/>
    </location>
    <ligand>
        <name>5-phospho-alpha-D-ribose 1-diphosphate</name>
        <dbReference type="ChEBI" id="CHEBI:58017"/>
    </ligand>
</feature>
<dbReference type="InterPro" id="IPR005940">
    <property type="entry name" value="Anthranilate_Pribosyl_Tfrase"/>
</dbReference>
<evidence type="ECO:0000256" key="5">
    <source>
        <dbReference type="ARBA" id="ARBA00022822"/>
    </source>
</evidence>
<evidence type="ECO:0000259" key="12">
    <source>
        <dbReference type="Pfam" id="PF00591"/>
    </source>
</evidence>
<dbReference type="Gene3D" id="3.40.1030.10">
    <property type="entry name" value="Nucleoside phosphorylase/phosphoribosyltransferase catalytic domain"/>
    <property type="match status" value="1"/>
</dbReference>
<dbReference type="KEGG" id="cmiu:B1H56_01920"/>
<dbReference type="HAMAP" id="MF_00211">
    <property type="entry name" value="TrpD"/>
    <property type="match status" value="1"/>
</dbReference>
<dbReference type="FunFam" id="3.40.50.880:FF:000003">
    <property type="entry name" value="Anthranilate synthase component II"/>
    <property type="match status" value="1"/>
</dbReference>
<keyword evidence="5 10" id="KW-0822">Tryptophan biosynthesis</keyword>
<dbReference type="PRINTS" id="PR00097">
    <property type="entry name" value="ANTSNTHASEII"/>
</dbReference>
<dbReference type="SUPFAM" id="SSF52418">
    <property type="entry name" value="Nucleoside phosphorylase/phosphoribosyltransferase catalytic domain"/>
    <property type="match status" value="1"/>
</dbReference>
<feature type="binding site" evidence="10">
    <location>
        <position position="435"/>
    </location>
    <ligand>
        <name>Mg(2+)</name>
        <dbReference type="ChEBI" id="CHEBI:18420"/>
        <label>1</label>
    </ligand>
</feature>
<feature type="binding site" evidence="10">
    <location>
        <position position="434"/>
    </location>
    <ligand>
        <name>Mg(2+)</name>
        <dbReference type="ChEBI" id="CHEBI:18420"/>
        <label>2</label>
    </ligand>
</feature>
<keyword evidence="6" id="KW-0315">Glutamine amidotransferase</keyword>
<evidence type="ECO:0000256" key="2">
    <source>
        <dbReference type="ARBA" id="ARBA00022605"/>
    </source>
</evidence>
<dbReference type="Pfam" id="PF00117">
    <property type="entry name" value="GATase"/>
    <property type="match status" value="1"/>
</dbReference>
<dbReference type="Gene3D" id="1.20.970.10">
    <property type="entry name" value="Transferase, Pyrimidine Nucleoside Phosphorylase, Chain C"/>
    <property type="match status" value="1"/>
</dbReference>
<keyword evidence="15" id="KW-1185">Reference proteome</keyword>
<comment type="pathway">
    <text evidence="1 10">Amino-acid biosynthesis; L-tryptophan biosynthesis; L-tryptophan from chorismate: step 2/5.</text>
</comment>
<dbReference type="SUPFAM" id="SSF52317">
    <property type="entry name" value="Class I glutamine amidotransferase-like"/>
    <property type="match status" value="1"/>
</dbReference>
<dbReference type="NCBIfam" id="NF011201">
    <property type="entry name" value="PRK14607.1"/>
    <property type="match status" value="1"/>
</dbReference>
<dbReference type="NCBIfam" id="TIGR00566">
    <property type="entry name" value="trpG_papA"/>
    <property type="match status" value="1"/>
</dbReference>
<feature type="domain" description="Glutamine amidotransferase" evidence="11">
    <location>
        <begin position="3"/>
        <end position="187"/>
    </location>
</feature>
<dbReference type="PRINTS" id="PR00096">
    <property type="entry name" value="GATASE"/>
</dbReference>
<comment type="subunit">
    <text evidence="10">Homodimer.</text>
</comment>
<reference evidence="14 15" key="1">
    <citation type="submission" date="2016-02" db="EMBL/GenBank/DDBJ databases">
        <authorList>
            <person name="Wen L."/>
            <person name="He K."/>
            <person name="Yang H."/>
        </authorList>
    </citation>
    <scope>NUCLEOTIDE SEQUENCE [LARGE SCALE GENOMIC DNA]</scope>
    <source>
        <strain evidence="14 15">DSM 22607</strain>
    </source>
</reference>
<dbReference type="PRINTS" id="PR00099">
    <property type="entry name" value="CPSGATASE"/>
</dbReference>
<keyword evidence="10" id="KW-0479">Metal-binding</keyword>
<feature type="binding site" evidence="10">
    <location>
        <position position="301"/>
    </location>
    <ligand>
        <name>Mg(2+)</name>
        <dbReference type="ChEBI" id="CHEBI:18420"/>
        <label>1</label>
    </ligand>
</feature>
<feature type="binding site" evidence="10">
    <location>
        <position position="375"/>
    </location>
    <ligand>
        <name>anthranilate</name>
        <dbReference type="ChEBI" id="CHEBI:16567"/>
        <label>2</label>
    </ligand>
</feature>
<dbReference type="SUPFAM" id="SSF47648">
    <property type="entry name" value="Nucleoside phosphorylase/phosphoribosyltransferase N-terminal domain"/>
    <property type="match status" value="1"/>
</dbReference>
<evidence type="ECO:0000313" key="14">
    <source>
        <dbReference type="EMBL" id="KXK66260.1"/>
    </source>
</evidence>
<dbReference type="EMBL" id="LSZW01000047">
    <property type="protein sequence ID" value="KXK66260.1"/>
    <property type="molecule type" value="Genomic_DNA"/>
</dbReference>
<dbReference type="AlphaFoldDB" id="A0A136Q6I1"/>
<dbReference type="PROSITE" id="PS51273">
    <property type="entry name" value="GATASE_TYPE_1"/>
    <property type="match status" value="1"/>
</dbReference>
<dbReference type="Gene3D" id="3.40.50.880">
    <property type="match status" value="1"/>
</dbReference>
<proteinExistence type="inferred from homology"/>